<organism evidence="1 2">
    <name type="scientific">Durusdinium trenchii</name>
    <dbReference type="NCBI Taxonomy" id="1381693"/>
    <lineage>
        <taxon>Eukaryota</taxon>
        <taxon>Sar</taxon>
        <taxon>Alveolata</taxon>
        <taxon>Dinophyceae</taxon>
        <taxon>Suessiales</taxon>
        <taxon>Symbiodiniaceae</taxon>
        <taxon>Durusdinium</taxon>
    </lineage>
</organism>
<protein>
    <recommendedName>
        <fullName evidence="3">Centrosomal protein of 19 kDa</fullName>
    </recommendedName>
</protein>
<evidence type="ECO:0008006" key="3">
    <source>
        <dbReference type="Google" id="ProtNLM"/>
    </source>
</evidence>
<dbReference type="Proteomes" id="UP001642484">
    <property type="component" value="Unassembled WGS sequence"/>
</dbReference>
<evidence type="ECO:0000313" key="1">
    <source>
        <dbReference type="EMBL" id="CAK9030243.1"/>
    </source>
</evidence>
<feature type="non-terminal residue" evidence="1">
    <location>
        <position position="155"/>
    </location>
</feature>
<comment type="caution">
    <text evidence="1">The sequence shown here is derived from an EMBL/GenBank/DDBJ whole genome shotgun (WGS) entry which is preliminary data.</text>
</comment>
<dbReference type="EMBL" id="CAXAMN010009956">
    <property type="protein sequence ID" value="CAK9030243.1"/>
    <property type="molecule type" value="Genomic_DNA"/>
</dbReference>
<proteinExistence type="predicted"/>
<sequence>MSQPVMIDVDGCETAQHLAAKHLHSALESVNKLGGPPTSSMAQSITLAAVRSPPAKVANKDEDQGRALNLQRQNAQFFEIKAFKVSTGLQKYLSGQARPVEPPQHEVIRRVATPQCSETYSPLTPKGLFEDSQDAPQKLPYEFFNADVDDLDLFT</sequence>
<name>A0ABP0KVI6_9DINO</name>
<gene>
    <name evidence="1" type="ORF">CCMP2556_LOCUS17796</name>
</gene>
<evidence type="ECO:0000313" key="2">
    <source>
        <dbReference type="Proteomes" id="UP001642484"/>
    </source>
</evidence>
<keyword evidence="2" id="KW-1185">Reference proteome</keyword>
<accession>A0ABP0KVI6</accession>
<reference evidence="1 2" key="1">
    <citation type="submission" date="2024-02" db="EMBL/GenBank/DDBJ databases">
        <authorList>
            <person name="Chen Y."/>
            <person name="Shah S."/>
            <person name="Dougan E. K."/>
            <person name="Thang M."/>
            <person name="Chan C."/>
        </authorList>
    </citation>
    <scope>NUCLEOTIDE SEQUENCE [LARGE SCALE GENOMIC DNA]</scope>
</reference>